<name>A0A9N7VF18_PLEPL</name>
<gene>
    <name evidence="1" type="ORF">PLEPLA_LOCUS34863</name>
</gene>
<evidence type="ECO:0000313" key="2">
    <source>
        <dbReference type="Proteomes" id="UP001153269"/>
    </source>
</evidence>
<sequence length="87" mass="10033">MCVAVAESGRPPTRRHELRRMFIGLSPDFLRNLPFTYEQSSRTSSQTRPQQHRNLKSVQLSVVHSGTETFEIEKWSCHSTKCQDTVV</sequence>
<keyword evidence="2" id="KW-1185">Reference proteome</keyword>
<proteinExistence type="predicted"/>
<accession>A0A9N7VF18</accession>
<comment type="caution">
    <text evidence="1">The sequence shown here is derived from an EMBL/GenBank/DDBJ whole genome shotgun (WGS) entry which is preliminary data.</text>
</comment>
<dbReference type="Proteomes" id="UP001153269">
    <property type="component" value="Unassembled WGS sequence"/>
</dbReference>
<organism evidence="1 2">
    <name type="scientific">Pleuronectes platessa</name>
    <name type="common">European plaice</name>
    <dbReference type="NCBI Taxonomy" id="8262"/>
    <lineage>
        <taxon>Eukaryota</taxon>
        <taxon>Metazoa</taxon>
        <taxon>Chordata</taxon>
        <taxon>Craniata</taxon>
        <taxon>Vertebrata</taxon>
        <taxon>Euteleostomi</taxon>
        <taxon>Actinopterygii</taxon>
        <taxon>Neopterygii</taxon>
        <taxon>Teleostei</taxon>
        <taxon>Neoteleostei</taxon>
        <taxon>Acanthomorphata</taxon>
        <taxon>Carangaria</taxon>
        <taxon>Pleuronectiformes</taxon>
        <taxon>Pleuronectoidei</taxon>
        <taxon>Pleuronectidae</taxon>
        <taxon>Pleuronectes</taxon>
    </lineage>
</organism>
<dbReference type="EMBL" id="CADEAL010003937">
    <property type="protein sequence ID" value="CAB1447169.1"/>
    <property type="molecule type" value="Genomic_DNA"/>
</dbReference>
<reference evidence="1" key="1">
    <citation type="submission" date="2020-03" db="EMBL/GenBank/DDBJ databases">
        <authorList>
            <person name="Weist P."/>
        </authorList>
    </citation>
    <scope>NUCLEOTIDE SEQUENCE</scope>
</reference>
<evidence type="ECO:0000313" key="1">
    <source>
        <dbReference type="EMBL" id="CAB1447169.1"/>
    </source>
</evidence>
<protein>
    <submittedName>
        <fullName evidence="1">Uncharacterized protein</fullName>
    </submittedName>
</protein>
<dbReference type="AlphaFoldDB" id="A0A9N7VF18"/>